<dbReference type="Proteomes" id="UP001221898">
    <property type="component" value="Unassembled WGS sequence"/>
</dbReference>
<feature type="transmembrane region" description="Helical" evidence="2">
    <location>
        <begin position="14"/>
        <end position="34"/>
    </location>
</feature>
<organism evidence="3 4">
    <name type="scientific">Aldrovandia affinis</name>
    <dbReference type="NCBI Taxonomy" id="143900"/>
    <lineage>
        <taxon>Eukaryota</taxon>
        <taxon>Metazoa</taxon>
        <taxon>Chordata</taxon>
        <taxon>Craniata</taxon>
        <taxon>Vertebrata</taxon>
        <taxon>Euteleostomi</taxon>
        <taxon>Actinopterygii</taxon>
        <taxon>Neopterygii</taxon>
        <taxon>Teleostei</taxon>
        <taxon>Notacanthiformes</taxon>
        <taxon>Halosauridae</taxon>
        <taxon>Aldrovandia</taxon>
    </lineage>
</organism>
<sequence>MVIPPRTWIPDPNLLMAVKLISALAVVLVILALLRRAVLALKALCCENAQLKGRINIIEQTLAQEELKQKEEEEKTTEVTPLNVPTIKHASAFCIAFPSWVSMASKISIVSLMYLLASVKDVSIS</sequence>
<feature type="coiled-coil region" evidence="1">
    <location>
        <begin position="48"/>
        <end position="75"/>
    </location>
</feature>
<keyword evidence="1" id="KW-0175">Coiled coil</keyword>
<accession>A0AAD7WEA4</accession>
<keyword evidence="4" id="KW-1185">Reference proteome</keyword>
<evidence type="ECO:0000256" key="1">
    <source>
        <dbReference type="SAM" id="Coils"/>
    </source>
</evidence>
<proteinExistence type="predicted"/>
<protein>
    <submittedName>
        <fullName evidence="3">Uncharacterized protein</fullName>
    </submittedName>
</protein>
<name>A0AAD7WEA4_9TELE</name>
<keyword evidence="2" id="KW-0472">Membrane</keyword>
<dbReference type="EMBL" id="JAINUG010000137">
    <property type="protein sequence ID" value="KAJ8393435.1"/>
    <property type="molecule type" value="Genomic_DNA"/>
</dbReference>
<keyword evidence="2" id="KW-1133">Transmembrane helix</keyword>
<keyword evidence="2" id="KW-0812">Transmembrane</keyword>
<reference evidence="3" key="1">
    <citation type="journal article" date="2023" name="Science">
        <title>Genome structures resolve the early diversification of teleost fishes.</title>
        <authorList>
            <person name="Parey E."/>
            <person name="Louis A."/>
            <person name="Montfort J."/>
            <person name="Bouchez O."/>
            <person name="Roques C."/>
            <person name="Iampietro C."/>
            <person name="Lluch J."/>
            <person name="Castinel A."/>
            <person name="Donnadieu C."/>
            <person name="Desvignes T."/>
            <person name="Floi Bucao C."/>
            <person name="Jouanno E."/>
            <person name="Wen M."/>
            <person name="Mejri S."/>
            <person name="Dirks R."/>
            <person name="Jansen H."/>
            <person name="Henkel C."/>
            <person name="Chen W.J."/>
            <person name="Zahm M."/>
            <person name="Cabau C."/>
            <person name="Klopp C."/>
            <person name="Thompson A.W."/>
            <person name="Robinson-Rechavi M."/>
            <person name="Braasch I."/>
            <person name="Lecointre G."/>
            <person name="Bobe J."/>
            <person name="Postlethwait J.H."/>
            <person name="Berthelot C."/>
            <person name="Roest Crollius H."/>
            <person name="Guiguen Y."/>
        </authorList>
    </citation>
    <scope>NUCLEOTIDE SEQUENCE</scope>
    <source>
        <strain evidence="3">NC1722</strain>
    </source>
</reference>
<evidence type="ECO:0000313" key="4">
    <source>
        <dbReference type="Proteomes" id="UP001221898"/>
    </source>
</evidence>
<dbReference type="AlphaFoldDB" id="A0AAD7WEA4"/>
<comment type="caution">
    <text evidence="3">The sequence shown here is derived from an EMBL/GenBank/DDBJ whole genome shotgun (WGS) entry which is preliminary data.</text>
</comment>
<evidence type="ECO:0000313" key="3">
    <source>
        <dbReference type="EMBL" id="KAJ8393435.1"/>
    </source>
</evidence>
<gene>
    <name evidence="3" type="ORF">AAFF_G00061570</name>
</gene>
<evidence type="ECO:0000256" key="2">
    <source>
        <dbReference type="SAM" id="Phobius"/>
    </source>
</evidence>